<organism evidence="1">
    <name type="scientific">Anguilla anguilla</name>
    <name type="common">European freshwater eel</name>
    <name type="synonym">Muraena anguilla</name>
    <dbReference type="NCBI Taxonomy" id="7936"/>
    <lineage>
        <taxon>Eukaryota</taxon>
        <taxon>Metazoa</taxon>
        <taxon>Chordata</taxon>
        <taxon>Craniata</taxon>
        <taxon>Vertebrata</taxon>
        <taxon>Euteleostomi</taxon>
        <taxon>Actinopterygii</taxon>
        <taxon>Neopterygii</taxon>
        <taxon>Teleostei</taxon>
        <taxon>Anguilliformes</taxon>
        <taxon>Anguillidae</taxon>
        <taxon>Anguilla</taxon>
    </lineage>
</organism>
<evidence type="ECO:0000313" key="1">
    <source>
        <dbReference type="EMBL" id="JAH34532.1"/>
    </source>
</evidence>
<sequence>MADPSRGRVVKVFSALDSTSIACLLEPV</sequence>
<reference evidence="1" key="2">
    <citation type="journal article" date="2015" name="Fish Shellfish Immunol.">
        <title>Early steps in the European eel (Anguilla anguilla)-Vibrio vulnificus interaction in the gills: Role of the RtxA13 toxin.</title>
        <authorList>
            <person name="Callol A."/>
            <person name="Pajuelo D."/>
            <person name="Ebbesson L."/>
            <person name="Teles M."/>
            <person name="MacKenzie S."/>
            <person name="Amaro C."/>
        </authorList>
    </citation>
    <scope>NUCLEOTIDE SEQUENCE</scope>
</reference>
<protein>
    <submittedName>
        <fullName evidence="1">Uncharacterized protein</fullName>
    </submittedName>
</protein>
<proteinExistence type="predicted"/>
<dbReference type="AlphaFoldDB" id="A0A0E9S035"/>
<dbReference type="EMBL" id="GBXM01074045">
    <property type="protein sequence ID" value="JAH34532.1"/>
    <property type="molecule type" value="Transcribed_RNA"/>
</dbReference>
<name>A0A0E9S035_ANGAN</name>
<accession>A0A0E9S035</accession>
<reference evidence="1" key="1">
    <citation type="submission" date="2014-11" db="EMBL/GenBank/DDBJ databases">
        <authorList>
            <person name="Amaro Gonzalez C."/>
        </authorList>
    </citation>
    <scope>NUCLEOTIDE SEQUENCE</scope>
</reference>